<comment type="similarity">
    <text evidence="1">Belongs to the GMC oxidoreductase family.</text>
</comment>
<feature type="domain" description="Glucose-methanol-choline oxidoreductase N-terminal" evidence="3">
    <location>
        <begin position="40"/>
        <end position="362"/>
    </location>
</feature>
<evidence type="ECO:0000256" key="2">
    <source>
        <dbReference type="SAM" id="SignalP"/>
    </source>
</evidence>
<dbReference type="InterPro" id="IPR036188">
    <property type="entry name" value="FAD/NAD-bd_sf"/>
</dbReference>
<dbReference type="GO" id="GO:0016614">
    <property type="term" value="F:oxidoreductase activity, acting on CH-OH group of donors"/>
    <property type="evidence" value="ECO:0007669"/>
    <property type="project" value="InterPro"/>
</dbReference>
<keyword evidence="2" id="KW-0732">Signal</keyword>
<dbReference type="EMBL" id="JAACJM010000212">
    <property type="protein sequence ID" value="KAF5337664.1"/>
    <property type="molecule type" value="Genomic_DNA"/>
</dbReference>
<dbReference type="Pfam" id="PF00732">
    <property type="entry name" value="GMC_oxred_N"/>
    <property type="match status" value="1"/>
</dbReference>
<dbReference type="PANTHER" id="PTHR11552">
    <property type="entry name" value="GLUCOSE-METHANOL-CHOLINE GMC OXIDOREDUCTASE"/>
    <property type="match status" value="1"/>
</dbReference>
<dbReference type="AlphaFoldDB" id="A0A8H5FI49"/>
<evidence type="ECO:0000313" key="4">
    <source>
        <dbReference type="EMBL" id="KAF5337664.1"/>
    </source>
</evidence>
<dbReference type="InterPro" id="IPR012132">
    <property type="entry name" value="GMC_OxRdtase"/>
</dbReference>
<gene>
    <name evidence="4" type="ORF">D9758_013027</name>
</gene>
<dbReference type="Proteomes" id="UP000559256">
    <property type="component" value="Unassembled WGS sequence"/>
</dbReference>
<protein>
    <recommendedName>
        <fullName evidence="3">Glucose-methanol-choline oxidoreductase N-terminal domain-containing protein</fullName>
    </recommendedName>
</protein>
<keyword evidence="5" id="KW-1185">Reference proteome</keyword>
<dbReference type="PROSITE" id="PS51257">
    <property type="entry name" value="PROKAR_LIPOPROTEIN"/>
    <property type="match status" value="1"/>
</dbReference>
<name>A0A8H5FI49_9AGAR</name>
<feature type="signal peptide" evidence="2">
    <location>
        <begin position="1"/>
        <end position="19"/>
    </location>
</feature>
<evidence type="ECO:0000256" key="1">
    <source>
        <dbReference type="ARBA" id="ARBA00010790"/>
    </source>
</evidence>
<dbReference type="GO" id="GO:0050660">
    <property type="term" value="F:flavin adenine dinucleotide binding"/>
    <property type="evidence" value="ECO:0007669"/>
    <property type="project" value="InterPro"/>
</dbReference>
<feature type="chain" id="PRO_5034393134" description="Glucose-methanol-choline oxidoreductase N-terminal domain-containing protein" evidence="2">
    <location>
        <begin position="20"/>
        <end position="462"/>
    </location>
</feature>
<evidence type="ECO:0000313" key="5">
    <source>
        <dbReference type="Proteomes" id="UP000559256"/>
    </source>
</evidence>
<comment type="caution">
    <text evidence="4">The sequence shown here is derived from an EMBL/GenBank/DDBJ whole genome shotgun (WGS) entry which is preliminary data.</text>
</comment>
<dbReference type="InterPro" id="IPR000172">
    <property type="entry name" value="GMC_OxRdtase_N"/>
</dbReference>
<sequence length="462" mass="48825">MRLVEFLTTVLTFSTLAACNPIGFHAHKRFSYGGSVSDSYDFIIIGGGQAGLTLASRLSEDSNHTVLVIEAGDSGDAVINQIATPSAAYFNSLTKSSYDWQYVTAPQTHLSNRPLSWPRGKVLGGSSAINGMYNVRPAEIEVNAWSNAIAPEDSSLASLWDWDAMFAAMDKSETFTAPSDSVKEMAGIEYNVASHGSSGPIHASYPGYTFPQIGDWNKALSAVGVYLNPDSASGQNWGAYVPNSFINPTNWTRSYSRSGYIDPLPARSNLQILVNSTVTRILFDTSSSNNLTATGVEYSTDSTTHSVKVNKEVILSAGAVARRVSPQILQLSGVGPSDVLQAAGVTVLSELPGVGQHLQDHLSTVVAWSTTAQTAADIAASGSDTAKTAKFLSYVNSATAYINASILFNGDAGVATFQQQVNDALESSASSLVPSSSSEVIAGYKAIYNLTANTILPARSAK</sequence>
<dbReference type="Gene3D" id="3.50.50.60">
    <property type="entry name" value="FAD/NAD(P)-binding domain"/>
    <property type="match status" value="1"/>
</dbReference>
<organism evidence="4 5">
    <name type="scientific">Tetrapyrgos nigripes</name>
    <dbReference type="NCBI Taxonomy" id="182062"/>
    <lineage>
        <taxon>Eukaryota</taxon>
        <taxon>Fungi</taxon>
        <taxon>Dikarya</taxon>
        <taxon>Basidiomycota</taxon>
        <taxon>Agaricomycotina</taxon>
        <taxon>Agaricomycetes</taxon>
        <taxon>Agaricomycetidae</taxon>
        <taxon>Agaricales</taxon>
        <taxon>Marasmiineae</taxon>
        <taxon>Marasmiaceae</taxon>
        <taxon>Tetrapyrgos</taxon>
    </lineage>
</organism>
<dbReference type="Gene3D" id="3.30.560.10">
    <property type="entry name" value="Glucose Oxidase, domain 3"/>
    <property type="match status" value="1"/>
</dbReference>
<proteinExistence type="inferred from homology"/>
<dbReference type="PANTHER" id="PTHR11552:SF218">
    <property type="entry name" value="GLUCOSE-METHANOL-CHOLINE OXIDOREDUCTASE N-TERMINAL DOMAIN-CONTAINING PROTEIN"/>
    <property type="match status" value="1"/>
</dbReference>
<accession>A0A8H5FI49</accession>
<dbReference type="OrthoDB" id="269227at2759"/>
<evidence type="ECO:0000259" key="3">
    <source>
        <dbReference type="Pfam" id="PF00732"/>
    </source>
</evidence>
<dbReference type="SUPFAM" id="SSF51905">
    <property type="entry name" value="FAD/NAD(P)-binding domain"/>
    <property type="match status" value="1"/>
</dbReference>
<reference evidence="4 5" key="1">
    <citation type="journal article" date="2020" name="ISME J.">
        <title>Uncovering the hidden diversity of litter-decomposition mechanisms in mushroom-forming fungi.</title>
        <authorList>
            <person name="Floudas D."/>
            <person name="Bentzer J."/>
            <person name="Ahren D."/>
            <person name="Johansson T."/>
            <person name="Persson P."/>
            <person name="Tunlid A."/>
        </authorList>
    </citation>
    <scope>NUCLEOTIDE SEQUENCE [LARGE SCALE GENOMIC DNA]</scope>
    <source>
        <strain evidence="4 5">CBS 291.85</strain>
    </source>
</reference>